<sequence>KRQECHPLLGQRLWSNQQLPTWKSIINLQTAKHAYLIDHQVQGNIFFPAAGFIELALAAVYQLLSHRSAAPTAVTFERVEFLQACILNKDELTEIYTQIQMPGYKQFSIYSRRYPSTKDALRKMGQSGTDLIQNYQSNNDLHNYTSRQWTLHSTGLIQLQQKKTALEIPSIYNFDTIQATFTDNNNRSAIWSIDNNHMSNLYRYFRRSGNYFGPYFQQIKSLSGTNSKVLAECSQQKEQDEKYYLFPPLLDSCFQSSLILMIGMGANVPISIDKITVFNYDNQKQQKLFVYNSSHSSVNGLTKDYNYSADIILFDQQQKQLIASVENIKIQSLAAIDNVKDFTRYS</sequence>
<dbReference type="InterPro" id="IPR049551">
    <property type="entry name" value="PKS_DH_C"/>
</dbReference>
<reference evidence="4" key="1">
    <citation type="submission" date="2021-02" db="EMBL/GenBank/DDBJ databases">
        <authorList>
            <person name="Nowell W R."/>
        </authorList>
    </citation>
    <scope>NUCLEOTIDE SEQUENCE</scope>
</reference>
<keyword evidence="6" id="KW-1185">Reference proteome</keyword>
<feature type="active site" description="Proton donor; for dehydratase activity" evidence="2">
    <location>
        <position position="251"/>
    </location>
</feature>
<dbReference type="Gene3D" id="3.10.129.10">
    <property type="entry name" value="Hotdog Thioesterase"/>
    <property type="match status" value="1"/>
</dbReference>
<dbReference type="PROSITE" id="PS52019">
    <property type="entry name" value="PKS_MFAS_DH"/>
    <property type="match status" value="1"/>
</dbReference>
<protein>
    <recommendedName>
        <fullName evidence="3">PKS/mFAS DH domain-containing protein</fullName>
    </recommendedName>
</protein>
<dbReference type="Proteomes" id="UP000663829">
    <property type="component" value="Unassembled WGS sequence"/>
</dbReference>
<feature type="active site" description="Proton acceptor; for dehydratase activity" evidence="2">
    <location>
        <position position="39"/>
    </location>
</feature>
<dbReference type="PANTHER" id="PTHR45681">
    <property type="entry name" value="POLYKETIDE SYNTHASE 44-RELATED"/>
    <property type="match status" value="1"/>
</dbReference>
<dbReference type="InterPro" id="IPR050444">
    <property type="entry name" value="Polyketide_Synthase"/>
</dbReference>
<feature type="non-terminal residue" evidence="4">
    <location>
        <position position="1"/>
    </location>
</feature>
<proteinExistence type="predicted"/>
<evidence type="ECO:0000256" key="1">
    <source>
        <dbReference type="ARBA" id="ARBA00022679"/>
    </source>
</evidence>
<evidence type="ECO:0000256" key="2">
    <source>
        <dbReference type="PROSITE-ProRule" id="PRU01363"/>
    </source>
</evidence>
<comment type="caution">
    <text evidence="4">The sequence shown here is derived from an EMBL/GenBank/DDBJ whole genome shotgun (WGS) entry which is preliminary data.</text>
</comment>
<evidence type="ECO:0000259" key="3">
    <source>
        <dbReference type="PROSITE" id="PS52019"/>
    </source>
</evidence>
<dbReference type="Gene3D" id="3.10.129.120">
    <property type="match status" value="1"/>
</dbReference>
<dbReference type="AlphaFoldDB" id="A0A815W6L9"/>
<organism evidence="4 6">
    <name type="scientific">Didymodactylos carnosus</name>
    <dbReference type="NCBI Taxonomy" id="1234261"/>
    <lineage>
        <taxon>Eukaryota</taxon>
        <taxon>Metazoa</taxon>
        <taxon>Spiralia</taxon>
        <taxon>Gnathifera</taxon>
        <taxon>Rotifera</taxon>
        <taxon>Eurotatoria</taxon>
        <taxon>Bdelloidea</taxon>
        <taxon>Philodinida</taxon>
        <taxon>Philodinidae</taxon>
        <taxon>Didymodactylos</taxon>
    </lineage>
</organism>
<dbReference type="PANTHER" id="PTHR45681:SF6">
    <property type="entry name" value="POLYKETIDE SYNTHASE 37"/>
    <property type="match status" value="1"/>
</dbReference>
<dbReference type="InterPro" id="IPR049552">
    <property type="entry name" value="PKS_DH_N"/>
</dbReference>
<evidence type="ECO:0000313" key="5">
    <source>
        <dbReference type="EMBL" id="CAF4404543.1"/>
    </source>
</evidence>
<feature type="domain" description="PKS/mFAS DH" evidence="3">
    <location>
        <begin position="6"/>
        <end position="339"/>
    </location>
</feature>
<dbReference type="OrthoDB" id="329835at2759"/>
<gene>
    <name evidence="4" type="ORF">GPM918_LOCUS38796</name>
    <name evidence="5" type="ORF">SRO942_LOCUS39644</name>
</gene>
<dbReference type="Proteomes" id="UP000681722">
    <property type="component" value="Unassembled WGS sequence"/>
</dbReference>
<dbReference type="InterPro" id="IPR020807">
    <property type="entry name" value="PKS_DH"/>
</dbReference>
<evidence type="ECO:0000313" key="4">
    <source>
        <dbReference type="EMBL" id="CAF1543977.1"/>
    </source>
</evidence>
<accession>A0A815W6L9</accession>
<evidence type="ECO:0000313" key="6">
    <source>
        <dbReference type="Proteomes" id="UP000663829"/>
    </source>
</evidence>
<feature type="region of interest" description="N-terminal hotdog fold" evidence="2">
    <location>
        <begin position="6"/>
        <end position="164"/>
    </location>
</feature>
<dbReference type="Pfam" id="PF21089">
    <property type="entry name" value="PKS_DH_N"/>
    <property type="match status" value="1"/>
</dbReference>
<dbReference type="InterPro" id="IPR049900">
    <property type="entry name" value="PKS_mFAS_DH"/>
</dbReference>
<dbReference type="EMBL" id="CAJNOQ010026212">
    <property type="protein sequence ID" value="CAF1543977.1"/>
    <property type="molecule type" value="Genomic_DNA"/>
</dbReference>
<dbReference type="SMART" id="SM00826">
    <property type="entry name" value="PKS_DH"/>
    <property type="match status" value="1"/>
</dbReference>
<dbReference type="EMBL" id="CAJOBC010091862">
    <property type="protein sequence ID" value="CAF4404543.1"/>
    <property type="molecule type" value="Genomic_DNA"/>
</dbReference>
<dbReference type="Pfam" id="PF14765">
    <property type="entry name" value="PS-DH"/>
    <property type="match status" value="1"/>
</dbReference>
<name>A0A815W6L9_9BILA</name>
<dbReference type="GO" id="GO:0016740">
    <property type="term" value="F:transferase activity"/>
    <property type="evidence" value="ECO:0007669"/>
    <property type="project" value="UniProtKB-KW"/>
</dbReference>
<feature type="region of interest" description="C-terminal hotdog fold" evidence="2">
    <location>
        <begin position="186"/>
        <end position="339"/>
    </location>
</feature>
<keyword evidence="1" id="KW-0808">Transferase</keyword>